<comment type="caution">
    <text evidence="1">The sequence shown here is derived from an EMBL/GenBank/DDBJ whole genome shotgun (WGS) entry which is preliminary data.</text>
</comment>
<dbReference type="AlphaFoldDB" id="A0A5J4SFH1"/>
<protein>
    <submittedName>
        <fullName evidence="1">Uncharacterized protein</fullName>
    </submittedName>
</protein>
<dbReference type="EMBL" id="SNRY01000238">
    <property type="protein sequence ID" value="KAA6344051.1"/>
    <property type="molecule type" value="Genomic_DNA"/>
</dbReference>
<sequence>MKKLLCFIIFAVITITVIPSNTYNVQDDDDKLMEDLKKVLDSFKDTYILKSKIFDVEMEKFLKEKHKSLYEEYTDYSSMFNLCVTRLFLYKDYKEDFNNVQFLELMYGDMWIYNNIEKRLFEIAKISMELFNKEK</sequence>
<evidence type="ECO:0000313" key="1">
    <source>
        <dbReference type="EMBL" id="KAA6344051.1"/>
    </source>
</evidence>
<name>A0A5J4SFH1_9ZZZZ</name>
<reference evidence="1" key="1">
    <citation type="submission" date="2019-03" db="EMBL/GenBank/DDBJ databases">
        <title>Single cell metagenomics reveals metabolic interactions within the superorganism composed of flagellate Streblomastix strix and complex community of Bacteroidetes bacteria on its surface.</title>
        <authorList>
            <person name="Treitli S.C."/>
            <person name="Kolisko M."/>
            <person name="Husnik F."/>
            <person name="Keeling P."/>
            <person name="Hampl V."/>
        </authorList>
    </citation>
    <scope>NUCLEOTIDE SEQUENCE</scope>
    <source>
        <strain evidence="1">STM</strain>
    </source>
</reference>
<accession>A0A5J4SFH1</accession>
<organism evidence="1">
    <name type="scientific">termite gut metagenome</name>
    <dbReference type="NCBI Taxonomy" id="433724"/>
    <lineage>
        <taxon>unclassified sequences</taxon>
        <taxon>metagenomes</taxon>
        <taxon>organismal metagenomes</taxon>
    </lineage>
</organism>
<proteinExistence type="predicted"/>
<gene>
    <name evidence="1" type="ORF">EZS27_008308</name>
</gene>